<evidence type="ECO:0000256" key="2">
    <source>
        <dbReference type="ARBA" id="ARBA00022801"/>
    </source>
</evidence>
<evidence type="ECO:0000313" key="8">
    <source>
        <dbReference type="Proteomes" id="UP000003121"/>
    </source>
</evidence>
<gene>
    <name evidence="7" type="ORF">KUI_0230</name>
</gene>
<keyword evidence="2" id="KW-0378">Hydrolase</keyword>
<evidence type="ECO:0000256" key="4">
    <source>
        <dbReference type="ARBA" id="ARBA00022840"/>
    </source>
</evidence>
<dbReference type="InterPro" id="IPR027417">
    <property type="entry name" value="P-loop_NTPase"/>
</dbReference>
<dbReference type="Gene3D" id="3.40.50.300">
    <property type="entry name" value="P-loop containing nucleotide triphosphate hydrolases"/>
    <property type="match status" value="3"/>
</dbReference>
<keyword evidence="3" id="KW-0347">Helicase</keyword>
<dbReference type="InterPro" id="IPR041679">
    <property type="entry name" value="DNA2/NAM7-like_C"/>
</dbReference>
<proteinExistence type="predicted"/>
<evidence type="ECO:0000256" key="5">
    <source>
        <dbReference type="SAM" id="Coils"/>
    </source>
</evidence>
<feature type="coiled-coil region" evidence="5">
    <location>
        <begin position="606"/>
        <end position="633"/>
    </location>
</feature>
<protein>
    <recommendedName>
        <fullName evidence="6">DNA2/NAM7 helicase-like C-terminal domain-containing protein</fullName>
    </recommendedName>
</protein>
<keyword evidence="8" id="KW-1185">Reference proteome</keyword>
<feature type="domain" description="DNA2/NAM7 helicase-like C-terminal" evidence="6">
    <location>
        <begin position="824"/>
        <end position="938"/>
    </location>
</feature>
<keyword evidence="5" id="KW-0175">Coiled coil</keyword>
<dbReference type="PANTHER" id="PTHR43788">
    <property type="entry name" value="DNA2/NAM7 HELICASE FAMILY MEMBER"/>
    <property type="match status" value="1"/>
</dbReference>
<evidence type="ECO:0000313" key="7">
    <source>
        <dbReference type="EMBL" id="AFN35331.1"/>
    </source>
</evidence>
<reference evidence="7 8" key="1">
    <citation type="journal article" date="2012" name="Vet. Microbiol.">
        <title>Comparative genomic analyses of the Taylorellae.</title>
        <authorList>
            <person name="Hauser H."/>
            <person name="Richter D.C."/>
            <person name="van Tonder A."/>
            <person name="Clark L."/>
            <person name="Preston A."/>
        </authorList>
    </citation>
    <scope>NUCLEOTIDE SEQUENCE [LARGE SCALE GENOMIC DNA]</scope>
    <source>
        <strain evidence="7 8">ATCC 35865</strain>
    </source>
</reference>
<keyword evidence="4" id="KW-0067">ATP-binding</keyword>
<name>A0ABM5N936_9BURK</name>
<dbReference type="Proteomes" id="UP000003121">
    <property type="component" value="Chromosome"/>
</dbReference>
<sequence>MDSWILVEQLSEGEIKPKDYSILSNLDSANYFNSFKKEINKIQGKNPIFALLLNFITFEELNKILKLEPSEEAYKFDNKFSLALCFDKELKLMPEEIFVTVSSYIKNKNAIPSLGEFEDYENKLKEFISSLFLTENIVNYEEVFNEDINKLFHKFKVDTDKSGFKTYPSIEGANTNLHSFFIKDLQKAKDLSTRNLDDYLIDNLDARLRQRVNLATRVESDDFDEKTLNTFLEILQPKNYPISRFPSSPKYALSLMQQVAVNLSVHDDSNTIRSVNGPPGTGKTTLLKDIFAHLVVEQAKEICSLSNKKIEGSETTKYSDTKSIGVLPKQISDRGIVVASSNNGAVKNIVDELPKIESIADEFKDAILHVDYFKDIANLRENSDNDQSEIINSKSGNNWGLFSKEGGKKANINQILSALDGVIKDLKNNPNPNSNAYEEFRKYLKEISEFIVKKQKEFEHLKKQKFFSKDILKQFHNEGIKLKNPDSIVNNAMACKTELEKVRKNIAKERETFSLKNLPQPKWYDFWSNERKELNNLKSEHNKKLEPLQKQKQELLARFNYLKQVHKIASVANKNILDFTDDYDSLHLSNPWFDAKFREMQSNLFISALKVRKQFLLENVDNLEAAHNIWKEQLYKPNSKFLNDVVITQAWNWINLTIPVISTTFASVSTMFKNLDNEVIGNLFIDEAGQALPQASVGAIFRSKKVLAVGDPAQIKPVLTLDPVILEKIREKYNAGKLDIPETYLSENSSTQTLIDRISKYGFRKNGEDDNWIGIPLWVHRRCKSPMFEISNQVSYDGNMVQGKTDDKPGIAEWYDVTGSADDKYVMEQGKFLVEKLKELEGNKDFFVISPFKNVAQKLIERLNSEGLVRRDKNGKVTNIGTVHTFQGKEAPVVFLVLGADERSKGAANWSMGSNHPNIMNVAATRAKEEFYIIGNKKLYQGLESRVVDTAIEEIEKFNNRK</sequence>
<accession>A0ABM5N936</accession>
<dbReference type="SUPFAM" id="SSF52540">
    <property type="entry name" value="P-loop containing nucleoside triphosphate hydrolases"/>
    <property type="match status" value="1"/>
</dbReference>
<dbReference type="Pfam" id="PF13087">
    <property type="entry name" value="AAA_12"/>
    <property type="match status" value="1"/>
</dbReference>
<dbReference type="PANTHER" id="PTHR43788:SF8">
    <property type="entry name" value="DNA-BINDING PROTEIN SMUBP-2"/>
    <property type="match status" value="1"/>
</dbReference>
<evidence type="ECO:0000256" key="3">
    <source>
        <dbReference type="ARBA" id="ARBA00022806"/>
    </source>
</evidence>
<organism evidence="7 8">
    <name type="scientific">Taylorella equigenitalis ATCC 35865</name>
    <dbReference type="NCBI Taxonomy" id="743973"/>
    <lineage>
        <taxon>Bacteria</taxon>
        <taxon>Pseudomonadati</taxon>
        <taxon>Pseudomonadota</taxon>
        <taxon>Betaproteobacteria</taxon>
        <taxon>Burkholderiales</taxon>
        <taxon>Alcaligenaceae</taxon>
        <taxon>Taylorella</taxon>
    </lineage>
</organism>
<keyword evidence="1" id="KW-0547">Nucleotide-binding</keyword>
<dbReference type="InterPro" id="IPR050534">
    <property type="entry name" value="Coronavir_polyprotein_1ab"/>
</dbReference>
<evidence type="ECO:0000259" key="6">
    <source>
        <dbReference type="Pfam" id="PF13087"/>
    </source>
</evidence>
<evidence type="ECO:0000256" key="1">
    <source>
        <dbReference type="ARBA" id="ARBA00022741"/>
    </source>
</evidence>
<dbReference type="EMBL" id="CP003264">
    <property type="protein sequence ID" value="AFN35331.1"/>
    <property type="molecule type" value="Genomic_DNA"/>
</dbReference>
<feature type="coiled-coil region" evidence="5">
    <location>
        <begin position="492"/>
        <end position="558"/>
    </location>
</feature>